<dbReference type="InterPro" id="IPR006400">
    <property type="entry name" value="Hopene-cyclase"/>
</dbReference>
<dbReference type="SFLD" id="SFLDG01016">
    <property type="entry name" value="Prenyltransferase_Like_2"/>
    <property type="match status" value="1"/>
</dbReference>
<dbReference type="NCBIfam" id="TIGR01787">
    <property type="entry name" value="squalene_cyclas"/>
    <property type="match status" value="1"/>
</dbReference>
<evidence type="ECO:0000256" key="2">
    <source>
        <dbReference type="ARBA" id="ARBA00009755"/>
    </source>
</evidence>
<keyword evidence="5" id="KW-1133">Transmembrane helix</keyword>
<evidence type="ECO:0000256" key="4">
    <source>
        <dbReference type="ARBA" id="ARBA00023235"/>
    </source>
</evidence>
<proteinExistence type="inferred from homology"/>
<comment type="pathway">
    <text evidence="1">Secondary metabolite biosynthesis; hopanoid biosynthesis.</text>
</comment>
<evidence type="ECO:0000256" key="1">
    <source>
        <dbReference type="ARBA" id="ARBA00004999"/>
    </source>
</evidence>
<protein>
    <submittedName>
        <fullName evidence="8">Sporulenol synthase</fullName>
        <ecNumber evidence="8">4.2.1.137</ecNumber>
    </submittedName>
</protein>
<dbReference type="InterPro" id="IPR032697">
    <property type="entry name" value="SQ_cyclase_N"/>
</dbReference>
<evidence type="ECO:0000256" key="3">
    <source>
        <dbReference type="ARBA" id="ARBA00022737"/>
    </source>
</evidence>
<dbReference type="InterPro" id="IPR032696">
    <property type="entry name" value="SQ_cyclase_C"/>
</dbReference>
<keyword evidence="3" id="KW-0677">Repeat</keyword>
<comment type="caution">
    <text evidence="8">The sequence shown here is derived from an EMBL/GenBank/DDBJ whole genome shotgun (WGS) entry which is preliminary data.</text>
</comment>
<dbReference type="Gene3D" id="1.50.10.20">
    <property type="match status" value="2"/>
</dbReference>
<dbReference type="InterPro" id="IPR008930">
    <property type="entry name" value="Terpenoid_cyclase/PrenylTrfase"/>
</dbReference>
<comment type="similarity">
    <text evidence="2">Belongs to the terpene cyclase/mutase family.</text>
</comment>
<accession>A0ABS2NYF2</accession>
<dbReference type="GO" id="GO:0016829">
    <property type="term" value="F:lyase activity"/>
    <property type="evidence" value="ECO:0007669"/>
    <property type="project" value="UniProtKB-KW"/>
</dbReference>
<gene>
    <name evidence="8" type="ORF">JOC95_001523</name>
</gene>
<evidence type="ECO:0000259" key="7">
    <source>
        <dbReference type="Pfam" id="PF13249"/>
    </source>
</evidence>
<dbReference type="PANTHER" id="PTHR11764:SF20">
    <property type="entry name" value="LANOSTEROL SYNTHASE"/>
    <property type="match status" value="1"/>
</dbReference>
<dbReference type="PANTHER" id="PTHR11764">
    <property type="entry name" value="TERPENE CYCLASE/MUTASE FAMILY MEMBER"/>
    <property type="match status" value="1"/>
</dbReference>
<name>A0ABS2NYF2_9BACI</name>
<organism evidence="8 9">
    <name type="scientific">Sutcliffiella tianshenii</name>
    <dbReference type="NCBI Taxonomy" id="1463404"/>
    <lineage>
        <taxon>Bacteria</taxon>
        <taxon>Bacillati</taxon>
        <taxon>Bacillota</taxon>
        <taxon>Bacilli</taxon>
        <taxon>Bacillales</taxon>
        <taxon>Bacillaceae</taxon>
        <taxon>Sutcliffiella</taxon>
    </lineage>
</organism>
<keyword evidence="4" id="KW-0413">Isomerase</keyword>
<dbReference type="Pfam" id="PF13243">
    <property type="entry name" value="SQHop_cyclase_C"/>
    <property type="match status" value="1"/>
</dbReference>
<dbReference type="InterPro" id="IPR018333">
    <property type="entry name" value="Squalene_cyclase"/>
</dbReference>
<keyword evidence="5" id="KW-0812">Transmembrane</keyword>
<evidence type="ECO:0000256" key="5">
    <source>
        <dbReference type="SAM" id="Phobius"/>
    </source>
</evidence>
<dbReference type="Pfam" id="PF13249">
    <property type="entry name" value="SQHop_cyclase_N"/>
    <property type="match status" value="1"/>
</dbReference>
<dbReference type="EC" id="4.2.1.137" evidence="8"/>
<keyword evidence="8" id="KW-0456">Lyase</keyword>
<dbReference type="RefSeq" id="WP_204414852.1">
    <property type="nucleotide sequence ID" value="NZ_JAFBED010000003.1"/>
</dbReference>
<dbReference type="EMBL" id="JAFBED010000003">
    <property type="protein sequence ID" value="MBM7619671.1"/>
    <property type="molecule type" value="Genomic_DNA"/>
</dbReference>
<feature type="domain" description="Squalene cyclase C-terminal" evidence="6">
    <location>
        <begin position="307"/>
        <end position="624"/>
    </location>
</feature>
<evidence type="ECO:0000313" key="9">
    <source>
        <dbReference type="Proteomes" id="UP000737402"/>
    </source>
</evidence>
<dbReference type="SUPFAM" id="SSF48239">
    <property type="entry name" value="Terpenoid cyclases/Protein prenyltransferases"/>
    <property type="match status" value="2"/>
</dbReference>
<dbReference type="Proteomes" id="UP000737402">
    <property type="component" value="Unassembled WGS sequence"/>
</dbReference>
<dbReference type="NCBIfam" id="TIGR01507">
    <property type="entry name" value="hopene_cyclase"/>
    <property type="match status" value="1"/>
</dbReference>
<feature type="domain" description="Squalene cyclase N-terminal" evidence="7">
    <location>
        <begin position="11"/>
        <end position="293"/>
    </location>
</feature>
<evidence type="ECO:0000313" key="8">
    <source>
        <dbReference type="EMBL" id="MBM7619671.1"/>
    </source>
</evidence>
<keyword evidence="5" id="KW-0472">Membrane</keyword>
<feature type="transmembrane region" description="Helical" evidence="5">
    <location>
        <begin position="254"/>
        <end position="273"/>
    </location>
</feature>
<sequence>MKTMDIVNEKISKMTNYLLSEQSDNGTWNFCFEGNIMTDAYMIILIRVLEIKDEEGLVKRLVERIKGKQTENGYWKVYEDEADGNLSATIEGYFSLLYSGYADREESTMRMAENFIKNKGGLLQSDWLTKMMLSLTGRIEWPSIVKSVPIEIMLLPKWFPINIYHLVGYARAHWVPIIICSNKDASFQTPQTPNISYLLEEVDDSRPLEGMEMLQHFVTHAMEKLADTPDVLREKSYSQAEKYMIDRIEENGTLSSYFSSSFFMVFAFLALGYSKNHPYIMNAFQGMKSYICTASTDGTTFVQNSPSTVWDTALLTAALSNAGVPLQHKSLQKAGHYILSRQQHKYGDWSIKNPGIEPGGWGFSDINTLIPDIDDTTAALRVITAFAQTNESFRDAWNKGVEWVMSMQNQDGGWSAFEKNTDNYLLPLIPFRYEDRVLFDPSTADLTGRTLNFLGEYTTIPHDSKPLHQAKEWLKHNQEKNGSWYGRWGICYIYGTWAAITGLIAIGVPSTESIISRAVNWLLSIQNPDGGWGESCESDIQKRYIPLHHSTPSQTAWALDALISVSDQPTPQIEKGIRTLTHLLEKDDWTAVYPTGAGIPGSYYIHYHSYRHIWPLQALSHYRNKYGRE</sequence>
<keyword evidence="9" id="KW-1185">Reference proteome</keyword>
<reference evidence="8 9" key="1">
    <citation type="submission" date="2021-01" db="EMBL/GenBank/DDBJ databases">
        <title>Genomic Encyclopedia of Type Strains, Phase IV (KMG-IV): sequencing the most valuable type-strain genomes for metagenomic binning, comparative biology and taxonomic classification.</title>
        <authorList>
            <person name="Goeker M."/>
        </authorList>
    </citation>
    <scope>NUCLEOTIDE SEQUENCE [LARGE SCALE GENOMIC DNA]</scope>
    <source>
        <strain evidence="8 9">DSM 25879</strain>
    </source>
</reference>
<evidence type="ECO:0000259" key="6">
    <source>
        <dbReference type="Pfam" id="PF13243"/>
    </source>
</evidence>